<organism evidence="1 2">
    <name type="scientific">Portunus trituberculatus</name>
    <name type="common">Swimming crab</name>
    <name type="synonym">Neptunus trituberculatus</name>
    <dbReference type="NCBI Taxonomy" id="210409"/>
    <lineage>
        <taxon>Eukaryota</taxon>
        <taxon>Metazoa</taxon>
        <taxon>Ecdysozoa</taxon>
        <taxon>Arthropoda</taxon>
        <taxon>Crustacea</taxon>
        <taxon>Multicrustacea</taxon>
        <taxon>Malacostraca</taxon>
        <taxon>Eumalacostraca</taxon>
        <taxon>Eucarida</taxon>
        <taxon>Decapoda</taxon>
        <taxon>Pleocyemata</taxon>
        <taxon>Brachyura</taxon>
        <taxon>Eubrachyura</taxon>
        <taxon>Portunoidea</taxon>
        <taxon>Portunidae</taxon>
        <taxon>Portuninae</taxon>
        <taxon>Portunus</taxon>
    </lineage>
</organism>
<reference evidence="1 2" key="1">
    <citation type="submission" date="2019-05" db="EMBL/GenBank/DDBJ databases">
        <title>Another draft genome of Portunus trituberculatus and its Hox gene families provides insights of decapod evolution.</title>
        <authorList>
            <person name="Jeong J.-H."/>
            <person name="Song I."/>
            <person name="Kim S."/>
            <person name="Choi T."/>
            <person name="Kim D."/>
            <person name="Ryu S."/>
            <person name="Kim W."/>
        </authorList>
    </citation>
    <scope>NUCLEOTIDE SEQUENCE [LARGE SCALE GENOMIC DNA]</scope>
    <source>
        <tissue evidence="1">Muscle</tissue>
    </source>
</reference>
<comment type="caution">
    <text evidence="1">The sequence shown here is derived from an EMBL/GenBank/DDBJ whole genome shotgun (WGS) entry which is preliminary data.</text>
</comment>
<dbReference type="EMBL" id="VSRR010127962">
    <property type="protein sequence ID" value="MPD01626.1"/>
    <property type="molecule type" value="Genomic_DNA"/>
</dbReference>
<protein>
    <submittedName>
        <fullName evidence="1">Uncharacterized protein</fullName>
    </submittedName>
</protein>
<accession>A0A5B7K3X9</accession>
<evidence type="ECO:0000313" key="2">
    <source>
        <dbReference type="Proteomes" id="UP000324222"/>
    </source>
</evidence>
<dbReference type="Proteomes" id="UP000324222">
    <property type="component" value="Unassembled WGS sequence"/>
</dbReference>
<sequence>MPQPAALALLHLKPDSSVVCCVLCYIHSIDSGAALCRSPGLFQSGYVLLCSDMPAVLIHRDPMRLGARYSTTRLAVKLYDSESYERRHPL</sequence>
<gene>
    <name evidence="1" type="ORF">E2C01_097162</name>
</gene>
<proteinExistence type="predicted"/>
<dbReference type="AlphaFoldDB" id="A0A5B7K3X9"/>
<name>A0A5B7K3X9_PORTR</name>
<evidence type="ECO:0000313" key="1">
    <source>
        <dbReference type="EMBL" id="MPD01626.1"/>
    </source>
</evidence>
<keyword evidence="2" id="KW-1185">Reference proteome</keyword>